<proteinExistence type="predicted"/>
<dbReference type="GO" id="GO:0003755">
    <property type="term" value="F:peptidyl-prolyl cis-trans isomerase activity"/>
    <property type="evidence" value="ECO:0007669"/>
    <property type="project" value="UniProtKB-KW"/>
</dbReference>
<dbReference type="AlphaFoldDB" id="W7TP64"/>
<organism evidence="4 5">
    <name type="scientific">Nannochloropsis gaditana</name>
    <dbReference type="NCBI Taxonomy" id="72520"/>
    <lineage>
        <taxon>Eukaryota</taxon>
        <taxon>Sar</taxon>
        <taxon>Stramenopiles</taxon>
        <taxon>Ochrophyta</taxon>
        <taxon>Eustigmatophyceae</taxon>
        <taxon>Eustigmatales</taxon>
        <taxon>Monodopsidaceae</taxon>
        <taxon>Nannochloropsis</taxon>
    </lineage>
</organism>
<evidence type="ECO:0000256" key="2">
    <source>
        <dbReference type="SAM" id="MobiDB-lite"/>
    </source>
</evidence>
<dbReference type="PANTHER" id="PTHR47717">
    <property type="entry name" value="PEPTIDYL-PROLYL CIS-TRANS ISOMERASE FKBP19, CHLOROPLASTIC"/>
    <property type="match status" value="1"/>
</dbReference>
<accession>W7TP64</accession>
<keyword evidence="1" id="KW-0697">Rotamase</keyword>
<dbReference type="EMBL" id="AZIL01000950">
    <property type="protein sequence ID" value="EWM25288.1"/>
    <property type="molecule type" value="Genomic_DNA"/>
</dbReference>
<keyword evidence="1 4" id="KW-0413">Isomerase</keyword>
<comment type="catalytic activity">
    <reaction evidence="1">
        <text>[protein]-peptidylproline (omega=180) = [protein]-peptidylproline (omega=0)</text>
        <dbReference type="Rhea" id="RHEA:16237"/>
        <dbReference type="Rhea" id="RHEA-COMP:10747"/>
        <dbReference type="Rhea" id="RHEA-COMP:10748"/>
        <dbReference type="ChEBI" id="CHEBI:83833"/>
        <dbReference type="ChEBI" id="CHEBI:83834"/>
        <dbReference type="EC" id="5.2.1.8"/>
    </reaction>
</comment>
<feature type="region of interest" description="Disordered" evidence="2">
    <location>
        <begin position="1"/>
        <end position="39"/>
    </location>
</feature>
<reference evidence="4 5" key="1">
    <citation type="journal article" date="2014" name="Mol. Plant">
        <title>Chromosome Scale Genome Assembly and Transcriptome Profiling of Nannochloropsis gaditana in Nitrogen Depletion.</title>
        <authorList>
            <person name="Corteggiani Carpinelli E."/>
            <person name="Telatin A."/>
            <person name="Vitulo N."/>
            <person name="Forcato C."/>
            <person name="D'Angelo M."/>
            <person name="Schiavon R."/>
            <person name="Vezzi A."/>
            <person name="Giacometti G.M."/>
            <person name="Morosinotto T."/>
            <person name="Valle G."/>
        </authorList>
    </citation>
    <scope>NUCLEOTIDE SEQUENCE [LARGE SCALE GENOMIC DNA]</scope>
    <source>
        <strain evidence="4 5">B-31</strain>
    </source>
</reference>
<evidence type="ECO:0000259" key="3">
    <source>
        <dbReference type="PROSITE" id="PS50059"/>
    </source>
</evidence>
<comment type="caution">
    <text evidence="4">The sequence shown here is derived from an EMBL/GenBank/DDBJ whole genome shotgun (WGS) entry which is preliminary data.</text>
</comment>
<dbReference type="InterPro" id="IPR001179">
    <property type="entry name" value="PPIase_FKBP_dom"/>
</dbReference>
<dbReference type="EC" id="5.2.1.8" evidence="1"/>
<dbReference type="PANTHER" id="PTHR47717:SF1">
    <property type="entry name" value="PEPTIDYL-PROLYL CIS-TRANS ISOMERASE FKBP19, CHLOROPLASTIC"/>
    <property type="match status" value="1"/>
</dbReference>
<dbReference type="Proteomes" id="UP000019335">
    <property type="component" value="Chromosome 11"/>
</dbReference>
<evidence type="ECO:0000256" key="1">
    <source>
        <dbReference type="PROSITE-ProRule" id="PRU00277"/>
    </source>
</evidence>
<feature type="compositionally biased region" description="Basic and acidic residues" evidence="2">
    <location>
        <begin position="154"/>
        <end position="165"/>
    </location>
</feature>
<dbReference type="InterPro" id="IPR046357">
    <property type="entry name" value="PPIase_dom_sf"/>
</dbReference>
<dbReference type="GO" id="GO:0009579">
    <property type="term" value="C:thylakoid"/>
    <property type="evidence" value="ECO:0007669"/>
    <property type="project" value="TreeGrafter"/>
</dbReference>
<dbReference type="OrthoDB" id="77911at2759"/>
<sequence length="190" mass="20649">MPGIEGRGYGKPRTKYPDFSQTPSGLQYKDVREGKGNSPTVGDRVVMDWEGYTIGYYGRPFEAKGKTKGGAFDSADKEYLRFVLGKTPMIPALEEALQTMKPGGIRQVIVPAELGYPVNDPGHDRVGPKPSTFSGQRALDFVLTNQGLVDKTVREGEREGGREGGARCTPPSKMSRRVLLGLGRDGSVNL</sequence>
<keyword evidence="5" id="KW-1185">Reference proteome</keyword>
<dbReference type="Gene3D" id="3.10.50.40">
    <property type="match status" value="1"/>
</dbReference>
<dbReference type="Pfam" id="PF00254">
    <property type="entry name" value="FKBP_C"/>
    <property type="match status" value="1"/>
</dbReference>
<gene>
    <name evidence="4" type="ORF">Naga_100403g5</name>
</gene>
<name>W7TP64_9STRA</name>
<protein>
    <recommendedName>
        <fullName evidence="1">peptidylprolyl isomerase</fullName>
        <ecNumber evidence="1">5.2.1.8</ecNumber>
    </recommendedName>
</protein>
<dbReference type="SUPFAM" id="SSF54534">
    <property type="entry name" value="FKBP-like"/>
    <property type="match status" value="1"/>
</dbReference>
<feature type="domain" description="PPIase FKBP-type" evidence="3">
    <location>
        <begin position="42"/>
        <end position="142"/>
    </location>
</feature>
<dbReference type="GO" id="GO:0009507">
    <property type="term" value="C:chloroplast"/>
    <property type="evidence" value="ECO:0007669"/>
    <property type="project" value="TreeGrafter"/>
</dbReference>
<feature type="region of interest" description="Disordered" evidence="2">
    <location>
        <begin position="154"/>
        <end position="174"/>
    </location>
</feature>
<evidence type="ECO:0000313" key="4">
    <source>
        <dbReference type="EMBL" id="EWM25288.1"/>
    </source>
</evidence>
<dbReference type="InterPro" id="IPR044208">
    <property type="entry name" value="FKBP19-like"/>
</dbReference>
<dbReference type="PROSITE" id="PS50059">
    <property type="entry name" value="FKBP_PPIASE"/>
    <property type="match status" value="1"/>
</dbReference>
<evidence type="ECO:0000313" key="5">
    <source>
        <dbReference type="Proteomes" id="UP000019335"/>
    </source>
</evidence>